<keyword evidence="6" id="KW-0539">Nucleus</keyword>
<keyword evidence="5" id="KW-0804">Transcription</keyword>
<feature type="region of interest" description="Disordered" evidence="7">
    <location>
        <begin position="1"/>
        <end position="39"/>
    </location>
</feature>
<feature type="compositionally biased region" description="Low complexity" evidence="7">
    <location>
        <begin position="1"/>
        <end position="16"/>
    </location>
</feature>
<sequence>MSPNISNSSSSSTSPSDEIVLTERSATTTNPSKTRKSKPKVKTGCLTCKIRRVKCDEGKPHCERCFKAGLTCDGYKQITKTVARSRQRPIILPKKVAIPRTSSAVTSIRTFYSGVGFEDPLDGQCFRIFLEETSSEVSGTFPSTLWGRLIPQISELEPFVRHAVLAIGALGKESRYSSQKSSLGTFTRGSDYHFALQHYDKSLRGMREAIAAGQHDLRKALIACLLVFCFEGMLGNQAAAAIHAQRGLMLLHHWTAGNNPSGTPLKTEKIWRDRLFEEDLLEAFNALDSQVLLFIDTREKAVHGQIKTRQNSMIQNMPGTFKSLSLSRQFWQLIMNRNYHFCKSIQHTDIEELKEKRKDSEWEGSVDMKHTELLLSDAQSGPWHLREEHLRYRGDIFRWLAAFETLYEQILAGENEREKACARILQVQARASNIMLAGTFFTTECEYDIFLPEFNDIVILSRSILPYIQSTYNGTAPRFNVDIGIVAALFLVGSRCRDDPIRQRAIDMLFAANYREGIWDALAVAHVARWLRSLEIKDMEPSDWIPEEKRAVLSAINIDLYRKREALGAVQKTKDGVVESKTVVVW</sequence>
<dbReference type="InterPro" id="IPR036864">
    <property type="entry name" value="Zn2-C6_fun-type_DNA-bd_sf"/>
</dbReference>
<gene>
    <name evidence="9" type="ORF">VTL71DRAFT_3552</name>
</gene>
<keyword evidence="10" id="KW-1185">Reference proteome</keyword>
<dbReference type="PANTHER" id="PTHR36206:SF4">
    <property type="entry name" value="HYPOTHETICAL CONSERVED PROTEIN (EUROFUNG)-RELATED"/>
    <property type="match status" value="1"/>
</dbReference>
<dbReference type="Pfam" id="PF00172">
    <property type="entry name" value="Zn_clus"/>
    <property type="match status" value="1"/>
</dbReference>
<accession>A0ABR4C8N4</accession>
<reference evidence="9 10" key="1">
    <citation type="journal article" date="2024" name="Commun. Biol.">
        <title>Comparative genomic analysis of thermophilic fungi reveals convergent evolutionary adaptations and gene losses.</title>
        <authorList>
            <person name="Steindorff A.S."/>
            <person name="Aguilar-Pontes M.V."/>
            <person name="Robinson A.J."/>
            <person name="Andreopoulos B."/>
            <person name="LaButti K."/>
            <person name="Kuo A."/>
            <person name="Mondo S."/>
            <person name="Riley R."/>
            <person name="Otillar R."/>
            <person name="Haridas S."/>
            <person name="Lipzen A."/>
            <person name="Grimwood J."/>
            <person name="Schmutz J."/>
            <person name="Clum A."/>
            <person name="Reid I.D."/>
            <person name="Moisan M.C."/>
            <person name="Butler G."/>
            <person name="Nguyen T.T.M."/>
            <person name="Dewar K."/>
            <person name="Conant G."/>
            <person name="Drula E."/>
            <person name="Henrissat B."/>
            <person name="Hansel C."/>
            <person name="Singer S."/>
            <person name="Hutchinson M.I."/>
            <person name="de Vries R.P."/>
            <person name="Natvig D.O."/>
            <person name="Powell A.J."/>
            <person name="Tsang A."/>
            <person name="Grigoriev I.V."/>
        </authorList>
    </citation>
    <scope>NUCLEOTIDE SEQUENCE [LARGE SCALE GENOMIC DNA]</scope>
    <source>
        <strain evidence="9 10">CBS 494.80</strain>
    </source>
</reference>
<keyword evidence="4" id="KW-0238">DNA-binding</keyword>
<comment type="caution">
    <text evidence="9">The sequence shown here is derived from an EMBL/GenBank/DDBJ whole genome shotgun (WGS) entry which is preliminary data.</text>
</comment>
<evidence type="ECO:0000313" key="10">
    <source>
        <dbReference type="Proteomes" id="UP001595075"/>
    </source>
</evidence>
<dbReference type="Gene3D" id="4.10.240.10">
    <property type="entry name" value="Zn(2)-C6 fungal-type DNA-binding domain"/>
    <property type="match status" value="1"/>
</dbReference>
<feature type="domain" description="Zn(2)-C6 fungal-type" evidence="8">
    <location>
        <begin position="44"/>
        <end position="72"/>
    </location>
</feature>
<dbReference type="SUPFAM" id="SSF57701">
    <property type="entry name" value="Zn2/Cys6 DNA-binding domain"/>
    <property type="match status" value="1"/>
</dbReference>
<dbReference type="EMBL" id="JAZHXI010000012">
    <property type="protein sequence ID" value="KAL2065882.1"/>
    <property type="molecule type" value="Genomic_DNA"/>
</dbReference>
<dbReference type="InterPro" id="IPR052360">
    <property type="entry name" value="Transcr_Regulatory_Proteins"/>
</dbReference>
<dbReference type="InterPro" id="IPR001138">
    <property type="entry name" value="Zn2Cys6_DnaBD"/>
</dbReference>
<evidence type="ECO:0000256" key="6">
    <source>
        <dbReference type="ARBA" id="ARBA00023242"/>
    </source>
</evidence>
<evidence type="ECO:0000259" key="8">
    <source>
        <dbReference type="PROSITE" id="PS50048"/>
    </source>
</evidence>
<evidence type="ECO:0000256" key="1">
    <source>
        <dbReference type="ARBA" id="ARBA00022723"/>
    </source>
</evidence>
<dbReference type="SMART" id="SM00066">
    <property type="entry name" value="GAL4"/>
    <property type="match status" value="1"/>
</dbReference>
<evidence type="ECO:0000256" key="7">
    <source>
        <dbReference type="SAM" id="MobiDB-lite"/>
    </source>
</evidence>
<organism evidence="9 10">
    <name type="scientific">Oculimacula yallundae</name>
    <dbReference type="NCBI Taxonomy" id="86028"/>
    <lineage>
        <taxon>Eukaryota</taxon>
        <taxon>Fungi</taxon>
        <taxon>Dikarya</taxon>
        <taxon>Ascomycota</taxon>
        <taxon>Pezizomycotina</taxon>
        <taxon>Leotiomycetes</taxon>
        <taxon>Helotiales</taxon>
        <taxon>Ploettnerulaceae</taxon>
        <taxon>Oculimacula</taxon>
    </lineage>
</organism>
<dbReference type="Proteomes" id="UP001595075">
    <property type="component" value="Unassembled WGS sequence"/>
</dbReference>
<evidence type="ECO:0000313" key="9">
    <source>
        <dbReference type="EMBL" id="KAL2065882.1"/>
    </source>
</evidence>
<keyword evidence="1" id="KW-0479">Metal-binding</keyword>
<protein>
    <recommendedName>
        <fullName evidence="8">Zn(2)-C6 fungal-type domain-containing protein</fullName>
    </recommendedName>
</protein>
<evidence type="ECO:0000256" key="5">
    <source>
        <dbReference type="ARBA" id="ARBA00023163"/>
    </source>
</evidence>
<evidence type="ECO:0000256" key="2">
    <source>
        <dbReference type="ARBA" id="ARBA00022833"/>
    </source>
</evidence>
<evidence type="ECO:0000256" key="3">
    <source>
        <dbReference type="ARBA" id="ARBA00023015"/>
    </source>
</evidence>
<evidence type="ECO:0000256" key="4">
    <source>
        <dbReference type="ARBA" id="ARBA00023125"/>
    </source>
</evidence>
<name>A0ABR4C8N4_9HELO</name>
<dbReference type="PANTHER" id="PTHR36206">
    <property type="entry name" value="ASPERCRYPTIN BIOSYNTHESIS CLUSTER-SPECIFIC TRANSCRIPTION REGULATOR ATNN-RELATED"/>
    <property type="match status" value="1"/>
</dbReference>
<dbReference type="CDD" id="cd00067">
    <property type="entry name" value="GAL4"/>
    <property type="match status" value="1"/>
</dbReference>
<keyword evidence="2" id="KW-0862">Zinc</keyword>
<keyword evidence="3" id="KW-0805">Transcription regulation</keyword>
<dbReference type="PROSITE" id="PS00463">
    <property type="entry name" value="ZN2_CY6_FUNGAL_1"/>
    <property type="match status" value="1"/>
</dbReference>
<dbReference type="PROSITE" id="PS50048">
    <property type="entry name" value="ZN2_CY6_FUNGAL_2"/>
    <property type="match status" value="1"/>
</dbReference>
<proteinExistence type="predicted"/>